<dbReference type="Gene3D" id="1.10.860.10">
    <property type="entry name" value="DNAb Helicase, Chain A"/>
    <property type="match status" value="1"/>
</dbReference>
<evidence type="ECO:0000313" key="15">
    <source>
        <dbReference type="EMBL" id="MBO8427410.1"/>
    </source>
</evidence>
<proteinExistence type="inferred from homology"/>
<dbReference type="GO" id="GO:0043139">
    <property type="term" value="F:5'-3' DNA helicase activity"/>
    <property type="evidence" value="ECO:0007669"/>
    <property type="project" value="UniProtKB-EC"/>
</dbReference>
<dbReference type="InterPro" id="IPR036185">
    <property type="entry name" value="DNA_heli_DnaB-like_N_sf"/>
</dbReference>
<dbReference type="Proteomes" id="UP000823613">
    <property type="component" value="Unassembled WGS sequence"/>
</dbReference>
<dbReference type="GO" id="GO:0005524">
    <property type="term" value="F:ATP binding"/>
    <property type="evidence" value="ECO:0007669"/>
    <property type="project" value="UniProtKB-UniRule"/>
</dbReference>
<keyword evidence="4 12" id="KW-0547">Nucleotide-binding</keyword>
<keyword evidence="6 12" id="KW-0347">Helicase</keyword>
<dbReference type="GO" id="GO:0140664">
    <property type="term" value="F:ATP-dependent DNA damage sensor activity"/>
    <property type="evidence" value="ECO:0007669"/>
    <property type="project" value="InterPro"/>
</dbReference>
<dbReference type="SUPFAM" id="SSF48024">
    <property type="entry name" value="N-terminal domain of DnaB helicase"/>
    <property type="match status" value="1"/>
</dbReference>
<dbReference type="SMART" id="SM00382">
    <property type="entry name" value="AAA"/>
    <property type="match status" value="1"/>
</dbReference>
<evidence type="ECO:0000256" key="5">
    <source>
        <dbReference type="ARBA" id="ARBA00022801"/>
    </source>
</evidence>
<keyword evidence="2 12" id="KW-0639">Primosome</keyword>
<comment type="caution">
    <text evidence="15">The sequence shown here is derived from an EMBL/GenBank/DDBJ whole genome shotgun (WGS) entry which is preliminary data.</text>
</comment>
<keyword evidence="3 12" id="KW-0235">DNA replication</keyword>
<keyword evidence="5 12" id="KW-0378">Hydrolase</keyword>
<dbReference type="Gene3D" id="3.40.50.300">
    <property type="entry name" value="P-loop containing nucleotide triphosphate hydrolases"/>
    <property type="match status" value="1"/>
</dbReference>
<reference evidence="15" key="1">
    <citation type="submission" date="2020-10" db="EMBL/GenBank/DDBJ databases">
        <authorList>
            <person name="Gilroy R."/>
        </authorList>
    </citation>
    <scope>NUCLEOTIDE SEQUENCE</scope>
    <source>
        <strain evidence="15">11159</strain>
    </source>
</reference>
<evidence type="ECO:0000256" key="11">
    <source>
        <dbReference type="NCBIfam" id="TIGR00665"/>
    </source>
</evidence>
<dbReference type="PANTHER" id="PTHR30153:SF2">
    <property type="entry name" value="REPLICATIVE DNA HELICASE"/>
    <property type="match status" value="1"/>
</dbReference>
<dbReference type="PANTHER" id="PTHR30153">
    <property type="entry name" value="REPLICATIVE DNA HELICASE DNAB"/>
    <property type="match status" value="1"/>
</dbReference>
<evidence type="ECO:0000256" key="8">
    <source>
        <dbReference type="ARBA" id="ARBA00023125"/>
    </source>
</evidence>
<dbReference type="InterPro" id="IPR016136">
    <property type="entry name" value="DNA_helicase_N/primase_C"/>
</dbReference>
<comment type="catalytic activity">
    <reaction evidence="10 12">
        <text>ATP + H2O = ADP + phosphate + H(+)</text>
        <dbReference type="Rhea" id="RHEA:13065"/>
        <dbReference type="ChEBI" id="CHEBI:15377"/>
        <dbReference type="ChEBI" id="CHEBI:15378"/>
        <dbReference type="ChEBI" id="CHEBI:30616"/>
        <dbReference type="ChEBI" id="CHEBI:43474"/>
        <dbReference type="ChEBI" id="CHEBI:456216"/>
        <dbReference type="EC" id="5.6.2.3"/>
    </reaction>
</comment>
<evidence type="ECO:0000256" key="1">
    <source>
        <dbReference type="ARBA" id="ARBA00008428"/>
    </source>
</evidence>
<feature type="domain" description="RecA family profile 1" evidence="13">
    <location>
        <begin position="181"/>
        <end position="365"/>
    </location>
</feature>
<dbReference type="InterPro" id="IPR007694">
    <property type="entry name" value="DNA_helicase_DnaB-like_C"/>
</dbReference>
<keyword evidence="9" id="KW-0413">Isomerase</keyword>
<gene>
    <name evidence="15" type="primary">dnaB</name>
    <name evidence="15" type="ORF">IAC58_02480</name>
</gene>
<evidence type="ECO:0000313" key="16">
    <source>
        <dbReference type="Proteomes" id="UP000823613"/>
    </source>
</evidence>
<dbReference type="InterPro" id="IPR007692">
    <property type="entry name" value="DNA_helicase_DnaB"/>
</dbReference>
<dbReference type="GO" id="GO:0006281">
    <property type="term" value="P:DNA repair"/>
    <property type="evidence" value="ECO:0007669"/>
    <property type="project" value="InterPro"/>
</dbReference>
<evidence type="ECO:0000256" key="10">
    <source>
        <dbReference type="ARBA" id="ARBA00048954"/>
    </source>
</evidence>
<dbReference type="SUPFAM" id="SSF52540">
    <property type="entry name" value="P-loop containing nucleoside triphosphate hydrolases"/>
    <property type="match status" value="1"/>
</dbReference>
<evidence type="ECO:0000256" key="12">
    <source>
        <dbReference type="RuleBase" id="RU362085"/>
    </source>
</evidence>
<dbReference type="Pfam" id="PF03796">
    <property type="entry name" value="DnaB_C"/>
    <property type="match status" value="1"/>
</dbReference>
<evidence type="ECO:0000256" key="6">
    <source>
        <dbReference type="ARBA" id="ARBA00022806"/>
    </source>
</evidence>
<dbReference type="Pfam" id="PF00772">
    <property type="entry name" value="DnaB"/>
    <property type="match status" value="1"/>
</dbReference>
<dbReference type="GO" id="GO:1990077">
    <property type="term" value="C:primosome complex"/>
    <property type="evidence" value="ECO:0007669"/>
    <property type="project" value="UniProtKB-UniRule"/>
</dbReference>
<sequence>MARILPSDLSTEKIVLGLAINDDKMANIILANLNIDDFANENMQNRIIFEAIKRIKDRHMPIDFTTVSTELNVMKQYENVGGYNYLFELSEGALATTNVDFYINNLRDFTLLRKFITTVENIKKEYDEKDIVDINEFITKSSEAINDVAKNRRIRGFKKTEELATEIANEIIKRVGGDSSTLPGISTGFSCLDNITGGFKRGELIYLAARPSVGKTTFALNLCYNVAKNSGRPVIVFELEMGADELIKKLLASQAMVDYGNINRGYVSEKDKLKIKSTAEDMAKIPLYINDSTVTSIDTVLAASRKIKDELGDLALIMIDYIGILADPINKNKNSSRENDISSYSRKLKELALELKCPILCLSQLARRVESRDDRRPELSDLRESGSLEQDCDKAILMYRPAYYENQGISIKGGKYGSKFKDKKDNNLSINEQRAVTTTEGGGDIVELNLAKNRNGQTGTTTVLFLKNYGRFVVPSSKTQESLEKFAKD</sequence>
<dbReference type="NCBIfam" id="TIGR00665">
    <property type="entry name" value="DnaB"/>
    <property type="match status" value="1"/>
</dbReference>
<organism evidence="15 16">
    <name type="scientific">Candidatus Onthovivens merdipullorum</name>
    <dbReference type="NCBI Taxonomy" id="2840889"/>
    <lineage>
        <taxon>Bacteria</taxon>
        <taxon>Bacillati</taxon>
        <taxon>Bacillota</taxon>
        <taxon>Bacilli</taxon>
        <taxon>Bacillales</taxon>
        <taxon>Candidatus Onthovivens</taxon>
    </lineage>
</organism>
<comment type="similarity">
    <text evidence="1 12">Belongs to the helicase family. DnaB subfamily.</text>
</comment>
<name>A0A9D9DIL3_9BACL</name>
<dbReference type="InterPro" id="IPR027417">
    <property type="entry name" value="P-loop_NTPase"/>
</dbReference>
<comment type="function">
    <text evidence="12">The main replicative DNA helicase, it participates in initiation and elongation during chromosome replication. Travels ahead of the DNA replisome, separating dsDNA into templates for DNA synthesis. A processive ATP-dependent 5'-3' DNA helicase it has DNA-dependent ATPase activity.</text>
</comment>
<protein>
    <recommendedName>
        <fullName evidence="11 12">Replicative DNA helicase</fullName>
        <ecNumber evidence="11 12">5.6.2.3</ecNumber>
    </recommendedName>
</protein>
<reference evidence="15" key="2">
    <citation type="journal article" date="2021" name="PeerJ">
        <title>Extensive microbial diversity within the chicken gut microbiome revealed by metagenomics and culture.</title>
        <authorList>
            <person name="Gilroy R."/>
            <person name="Ravi A."/>
            <person name="Getino M."/>
            <person name="Pursley I."/>
            <person name="Horton D.L."/>
            <person name="Alikhan N.F."/>
            <person name="Baker D."/>
            <person name="Gharbi K."/>
            <person name="Hall N."/>
            <person name="Watson M."/>
            <person name="Adriaenssens E.M."/>
            <person name="Foster-Nyarko E."/>
            <person name="Jarju S."/>
            <person name="Secka A."/>
            <person name="Antonio M."/>
            <person name="Oren A."/>
            <person name="Chaudhuri R.R."/>
            <person name="La Ragione R."/>
            <person name="Hildebrand F."/>
            <person name="Pallen M.J."/>
        </authorList>
    </citation>
    <scope>NUCLEOTIDE SEQUENCE</scope>
    <source>
        <strain evidence="15">11159</strain>
    </source>
</reference>
<dbReference type="CDD" id="cd00984">
    <property type="entry name" value="DnaB_C"/>
    <property type="match status" value="1"/>
</dbReference>
<dbReference type="GO" id="GO:0003677">
    <property type="term" value="F:DNA binding"/>
    <property type="evidence" value="ECO:0007669"/>
    <property type="project" value="UniProtKB-UniRule"/>
</dbReference>
<dbReference type="GO" id="GO:0005829">
    <property type="term" value="C:cytosol"/>
    <property type="evidence" value="ECO:0007669"/>
    <property type="project" value="TreeGrafter"/>
</dbReference>
<dbReference type="EMBL" id="JADIMY010000053">
    <property type="protein sequence ID" value="MBO8427410.1"/>
    <property type="molecule type" value="Genomic_DNA"/>
</dbReference>
<evidence type="ECO:0000259" key="14">
    <source>
        <dbReference type="PROSITE" id="PS51199"/>
    </source>
</evidence>
<evidence type="ECO:0000256" key="9">
    <source>
        <dbReference type="ARBA" id="ARBA00023235"/>
    </source>
</evidence>
<evidence type="ECO:0000256" key="2">
    <source>
        <dbReference type="ARBA" id="ARBA00022515"/>
    </source>
</evidence>
<keyword evidence="7 12" id="KW-0067">ATP-binding</keyword>
<dbReference type="InterPro" id="IPR007693">
    <property type="entry name" value="DNA_helicase_DnaB-like_N"/>
</dbReference>
<evidence type="ECO:0000259" key="13">
    <source>
        <dbReference type="PROSITE" id="PS50162"/>
    </source>
</evidence>
<keyword evidence="8 12" id="KW-0238">DNA-binding</keyword>
<dbReference type="PROSITE" id="PS50162">
    <property type="entry name" value="RECA_2"/>
    <property type="match status" value="1"/>
</dbReference>
<dbReference type="AlphaFoldDB" id="A0A9D9DIL3"/>
<feature type="domain" description="SF4 helicase" evidence="14">
    <location>
        <begin position="178"/>
        <end position="479"/>
    </location>
</feature>
<dbReference type="PROSITE" id="PS51199">
    <property type="entry name" value="SF4_HELICASE"/>
    <property type="match status" value="1"/>
</dbReference>
<accession>A0A9D9DIL3</accession>
<dbReference type="EC" id="5.6.2.3" evidence="11 12"/>
<dbReference type="GO" id="GO:0016787">
    <property type="term" value="F:hydrolase activity"/>
    <property type="evidence" value="ECO:0007669"/>
    <property type="project" value="UniProtKB-KW"/>
</dbReference>
<dbReference type="InterPro" id="IPR020588">
    <property type="entry name" value="RecA_ATP-bd"/>
</dbReference>
<dbReference type="GO" id="GO:0006269">
    <property type="term" value="P:DNA replication, synthesis of primer"/>
    <property type="evidence" value="ECO:0007669"/>
    <property type="project" value="UniProtKB-UniRule"/>
</dbReference>
<evidence type="ECO:0000256" key="4">
    <source>
        <dbReference type="ARBA" id="ARBA00022741"/>
    </source>
</evidence>
<evidence type="ECO:0000256" key="7">
    <source>
        <dbReference type="ARBA" id="ARBA00022840"/>
    </source>
</evidence>
<dbReference type="InterPro" id="IPR003593">
    <property type="entry name" value="AAA+_ATPase"/>
</dbReference>
<evidence type="ECO:0000256" key="3">
    <source>
        <dbReference type="ARBA" id="ARBA00022705"/>
    </source>
</evidence>